<accession>A0A1X9SW40</accession>
<evidence type="ECO:0000313" key="3">
    <source>
        <dbReference type="Proteomes" id="UP000194260"/>
    </source>
</evidence>
<dbReference type="Proteomes" id="UP000194260">
    <property type="component" value="Chromosome"/>
</dbReference>
<organism evidence="2 3">
    <name type="scientific">Campylobacter porcelli</name>
    <dbReference type="NCBI Taxonomy" id="1660073"/>
    <lineage>
        <taxon>Bacteria</taxon>
        <taxon>Pseudomonadati</taxon>
        <taxon>Campylobacterota</taxon>
        <taxon>Epsilonproteobacteria</taxon>
        <taxon>Campylobacterales</taxon>
        <taxon>Campylobacteraceae</taxon>
        <taxon>Campylobacter</taxon>
    </lineage>
</organism>
<dbReference type="KEGG" id="camy:CSUIS_0648"/>
<name>A0A1X9SW40_9BACT</name>
<dbReference type="STRING" id="1660073.CSUIS_0648"/>
<gene>
    <name evidence="2" type="ORF">CSUIS_0648</name>
</gene>
<keyword evidence="1" id="KW-0812">Transmembrane</keyword>
<evidence type="ECO:0000256" key="1">
    <source>
        <dbReference type="SAM" id="Phobius"/>
    </source>
</evidence>
<feature type="transmembrane region" description="Helical" evidence="1">
    <location>
        <begin position="47"/>
        <end position="79"/>
    </location>
</feature>
<sequence length="80" mass="9366">MGILVDFLSGLFLIFALLLLLIILFSSILMIFFYFKKRADYSFKSDLAFRIFVFCFSYPILTFILGLSAFAWANIFIIFH</sequence>
<dbReference type="EMBL" id="CP018789">
    <property type="protein sequence ID" value="ARR00465.1"/>
    <property type="molecule type" value="Genomic_DNA"/>
</dbReference>
<dbReference type="AlphaFoldDB" id="A0A1X9SW40"/>
<feature type="transmembrane region" description="Helical" evidence="1">
    <location>
        <begin position="12"/>
        <end position="35"/>
    </location>
</feature>
<keyword evidence="1" id="KW-1133">Transmembrane helix</keyword>
<reference evidence="3" key="1">
    <citation type="journal article" date="2017" name="Genome Biol. Evol.">
        <title>Comparative Genomic Analysis Identifies a Campylobacter Clade Deficient in Selenium Metabolism.</title>
        <authorList>
            <person name="Miller W.G."/>
            <person name="Yee E."/>
            <person name="Lopes B.S."/>
            <person name="Chapman M.H."/>
            <person name="Huynh S."/>
            <person name="Bono J.L."/>
            <person name="Parker C.T."/>
            <person name="Strachan N.J.C."/>
            <person name="Forbes K.J."/>
        </authorList>
    </citation>
    <scope>NUCLEOTIDE SEQUENCE [LARGE SCALE GENOMIC DNA]</scope>
    <source>
        <strain evidence="3">RM6137</strain>
    </source>
</reference>
<evidence type="ECO:0000313" key="2">
    <source>
        <dbReference type="EMBL" id="ARR00465.1"/>
    </source>
</evidence>
<keyword evidence="1" id="KW-0472">Membrane</keyword>
<protein>
    <submittedName>
        <fullName evidence="2">Putative membrane protein</fullName>
    </submittedName>
</protein>
<proteinExistence type="predicted"/>